<feature type="repeat" description="ANK" evidence="3">
    <location>
        <begin position="131"/>
        <end position="163"/>
    </location>
</feature>
<dbReference type="PANTHER" id="PTHR24171:SF11">
    <property type="entry name" value="26S PROTEASOME NON-ATPASE REGULATORY SUBUNIT 10"/>
    <property type="match status" value="1"/>
</dbReference>
<evidence type="ECO:0000256" key="1">
    <source>
        <dbReference type="ARBA" id="ARBA00022737"/>
    </source>
</evidence>
<evidence type="ECO:0000256" key="2">
    <source>
        <dbReference type="ARBA" id="ARBA00023043"/>
    </source>
</evidence>
<protein>
    <submittedName>
        <fullName evidence="4">CLUMA_CG001130, isoform A</fullName>
    </submittedName>
</protein>
<keyword evidence="1" id="KW-0677">Repeat</keyword>
<dbReference type="EMBL" id="CVRI01000004">
    <property type="protein sequence ID" value="CRK87328.1"/>
    <property type="molecule type" value="Genomic_DNA"/>
</dbReference>
<dbReference type="PROSITE" id="PS50297">
    <property type="entry name" value="ANK_REP_REGION"/>
    <property type="match status" value="3"/>
</dbReference>
<dbReference type="OrthoDB" id="7770266at2759"/>
<evidence type="ECO:0000313" key="4">
    <source>
        <dbReference type="EMBL" id="CRK87328.1"/>
    </source>
</evidence>
<organism evidence="4 5">
    <name type="scientific">Clunio marinus</name>
    <dbReference type="NCBI Taxonomy" id="568069"/>
    <lineage>
        <taxon>Eukaryota</taxon>
        <taxon>Metazoa</taxon>
        <taxon>Ecdysozoa</taxon>
        <taxon>Arthropoda</taxon>
        <taxon>Hexapoda</taxon>
        <taxon>Insecta</taxon>
        <taxon>Pterygota</taxon>
        <taxon>Neoptera</taxon>
        <taxon>Endopterygota</taxon>
        <taxon>Diptera</taxon>
        <taxon>Nematocera</taxon>
        <taxon>Chironomoidea</taxon>
        <taxon>Chironomidae</taxon>
        <taxon>Clunio</taxon>
    </lineage>
</organism>
<feature type="repeat" description="ANK" evidence="3">
    <location>
        <begin position="164"/>
        <end position="196"/>
    </location>
</feature>
<keyword evidence="2 3" id="KW-0040">ANK repeat</keyword>
<sequence length="224" mass="24931">MDFYKLSQEDFHTLEEKINENNDILSKKDSNDRLLLHWACLAGREQLVDFILKNSSPEVDAEDDSQATCLILSVLGGHFGLAQLFISKGADVNHKKQGGHSSVQYAASKGYKNILELLIKNGADVNVLDDRQDSPLHRAATLGRTGVAKILIENGAKVNVQNREGNTPFHLALEDEQSEVAFLLFESGADPKILNRAKQTAIDLCKPNIKKQMRDKYPDMLSEN</sequence>
<feature type="repeat" description="ANK" evidence="3">
    <location>
        <begin position="98"/>
        <end position="130"/>
    </location>
</feature>
<dbReference type="InterPro" id="IPR036770">
    <property type="entry name" value="Ankyrin_rpt-contain_sf"/>
</dbReference>
<dbReference type="Proteomes" id="UP000183832">
    <property type="component" value="Unassembled WGS sequence"/>
</dbReference>
<proteinExistence type="predicted"/>
<dbReference type="PANTHER" id="PTHR24171">
    <property type="entry name" value="ANKYRIN REPEAT DOMAIN-CONTAINING PROTEIN 39-RELATED"/>
    <property type="match status" value="1"/>
</dbReference>
<dbReference type="SUPFAM" id="SSF48403">
    <property type="entry name" value="Ankyrin repeat"/>
    <property type="match status" value="1"/>
</dbReference>
<evidence type="ECO:0000256" key="3">
    <source>
        <dbReference type="PROSITE-ProRule" id="PRU00023"/>
    </source>
</evidence>
<name>A0A1J1HH29_9DIPT</name>
<dbReference type="AlphaFoldDB" id="A0A1J1HH29"/>
<dbReference type="PROSITE" id="PS50088">
    <property type="entry name" value="ANK_REPEAT"/>
    <property type="match status" value="3"/>
</dbReference>
<accession>A0A1J1HH29</accession>
<dbReference type="SMART" id="SM00248">
    <property type="entry name" value="ANK"/>
    <property type="match status" value="5"/>
</dbReference>
<reference evidence="4 5" key="1">
    <citation type="submission" date="2015-04" db="EMBL/GenBank/DDBJ databases">
        <authorList>
            <person name="Syromyatnikov M.Y."/>
            <person name="Popov V.N."/>
        </authorList>
    </citation>
    <scope>NUCLEOTIDE SEQUENCE [LARGE SCALE GENOMIC DNA]</scope>
</reference>
<dbReference type="STRING" id="568069.A0A1J1HH29"/>
<keyword evidence="5" id="KW-1185">Reference proteome</keyword>
<gene>
    <name evidence="4" type="ORF">CLUMA_CG001130</name>
</gene>
<dbReference type="Gene3D" id="1.25.40.20">
    <property type="entry name" value="Ankyrin repeat-containing domain"/>
    <property type="match status" value="1"/>
</dbReference>
<evidence type="ECO:0000313" key="5">
    <source>
        <dbReference type="Proteomes" id="UP000183832"/>
    </source>
</evidence>
<dbReference type="InterPro" id="IPR002110">
    <property type="entry name" value="Ankyrin_rpt"/>
</dbReference>
<dbReference type="Pfam" id="PF12796">
    <property type="entry name" value="Ank_2"/>
    <property type="match status" value="2"/>
</dbReference>